<keyword evidence="3" id="KW-1185">Reference proteome</keyword>
<comment type="caution">
    <text evidence="2">The sequence shown here is derived from an EMBL/GenBank/DDBJ whole genome shotgun (WGS) entry which is preliminary data.</text>
</comment>
<dbReference type="InterPro" id="IPR025391">
    <property type="entry name" value="DUF4123"/>
</dbReference>
<dbReference type="Pfam" id="PF13503">
    <property type="entry name" value="DUF4123"/>
    <property type="match status" value="1"/>
</dbReference>
<reference evidence="2 3" key="1">
    <citation type="submission" date="2019-01" db="EMBL/GenBank/DDBJ databases">
        <title>Vibrio BEI176 sp. nov, a marine bacterium isolated from China: eastern marignal seas.</title>
        <authorList>
            <person name="Li B."/>
        </authorList>
    </citation>
    <scope>NUCLEOTIDE SEQUENCE [LARGE SCALE GENOMIC DNA]</scope>
    <source>
        <strain evidence="2 3">BEI176</strain>
    </source>
</reference>
<accession>A0A4Y8WLU8</accession>
<protein>
    <submittedName>
        <fullName evidence="2">DUF4123 domain-containing protein</fullName>
    </submittedName>
</protein>
<evidence type="ECO:0000313" key="3">
    <source>
        <dbReference type="Proteomes" id="UP000297753"/>
    </source>
</evidence>
<sequence length="272" mass="31156">MFASWFQQQTEDQYWLVDYQVHKEALQHNGSIGFEDSIPLFDGAMFTDVMSLSPWLIPVSKSVLLLPESLLGKGLVLSSSESSQSVLDHLRSLLIAALEGEEVLFRFYDRQVIIPMLTRMDEIEKNQFLGNISQLAAFDNQEQPQFVTFTNTSNRQFTVHETTWWVVKPHHLESSDDLSLIQTNLESWLWQHYPDTMNEHLAQGRDVSSILAPFLAASEQTLTYRVMSAAIVGIVGPELLTQHSMIEFLQEHENDEVQFALHALTRQFEQKG</sequence>
<proteinExistence type="predicted"/>
<evidence type="ECO:0000259" key="1">
    <source>
        <dbReference type="Pfam" id="PF13503"/>
    </source>
</evidence>
<name>A0A4Y8WLU8_9VIBR</name>
<evidence type="ECO:0000313" key="2">
    <source>
        <dbReference type="EMBL" id="TFH93595.1"/>
    </source>
</evidence>
<dbReference type="OrthoDB" id="5891132at2"/>
<dbReference type="EMBL" id="SATR01000001">
    <property type="protein sequence ID" value="TFH93595.1"/>
    <property type="molecule type" value="Genomic_DNA"/>
</dbReference>
<feature type="domain" description="DUF4123" evidence="1">
    <location>
        <begin position="14"/>
        <end position="126"/>
    </location>
</feature>
<dbReference type="Proteomes" id="UP000297753">
    <property type="component" value="Unassembled WGS sequence"/>
</dbReference>
<gene>
    <name evidence="2" type="ORF">ELS82_01135</name>
</gene>
<dbReference type="AlphaFoldDB" id="A0A4Y8WLU8"/>
<dbReference type="RefSeq" id="WP_134833831.1">
    <property type="nucleotide sequence ID" value="NZ_SATR01000001.1"/>
</dbReference>
<organism evidence="2 3">
    <name type="scientific">Vibrio ouci</name>
    <dbReference type="NCBI Taxonomy" id="2499078"/>
    <lineage>
        <taxon>Bacteria</taxon>
        <taxon>Pseudomonadati</taxon>
        <taxon>Pseudomonadota</taxon>
        <taxon>Gammaproteobacteria</taxon>
        <taxon>Vibrionales</taxon>
        <taxon>Vibrionaceae</taxon>
        <taxon>Vibrio</taxon>
    </lineage>
</organism>